<protein>
    <submittedName>
        <fullName evidence="7">Ribose transport system substrate-binding protein</fullName>
    </submittedName>
</protein>
<feature type="region of interest" description="Disordered" evidence="4">
    <location>
        <begin position="24"/>
        <end position="47"/>
    </location>
</feature>
<dbReference type="AlphaFoldDB" id="A0A1I2KI15"/>
<evidence type="ECO:0000259" key="6">
    <source>
        <dbReference type="Pfam" id="PF13407"/>
    </source>
</evidence>
<dbReference type="CDD" id="cd06323">
    <property type="entry name" value="PBP1_ribose_binding"/>
    <property type="match status" value="1"/>
</dbReference>
<feature type="signal peptide" evidence="5">
    <location>
        <begin position="1"/>
        <end position="21"/>
    </location>
</feature>
<reference evidence="8" key="1">
    <citation type="submission" date="2016-10" db="EMBL/GenBank/DDBJ databases">
        <authorList>
            <person name="Varghese N."/>
            <person name="Submissions S."/>
        </authorList>
    </citation>
    <scope>NUCLEOTIDE SEQUENCE [LARGE SCALE GENOMIC DNA]</scope>
    <source>
        <strain evidence="8">FP5</strain>
    </source>
</reference>
<evidence type="ECO:0000256" key="1">
    <source>
        <dbReference type="ARBA" id="ARBA00004196"/>
    </source>
</evidence>
<name>A0A1I2KI15_9BACI</name>
<comment type="subcellular location">
    <subcellularLocation>
        <location evidence="1">Cell envelope</location>
    </subcellularLocation>
</comment>
<evidence type="ECO:0000256" key="5">
    <source>
        <dbReference type="SAM" id="SignalP"/>
    </source>
</evidence>
<dbReference type="GO" id="GO:0030246">
    <property type="term" value="F:carbohydrate binding"/>
    <property type="evidence" value="ECO:0007669"/>
    <property type="project" value="UniProtKB-ARBA"/>
</dbReference>
<dbReference type="GO" id="GO:0030313">
    <property type="term" value="C:cell envelope"/>
    <property type="evidence" value="ECO:0007669"/>
    <property type="project" value="UniProtKB-SubCell"/>
</dbReference>
<dbReference type="InterPro" id="IPR025997">
    <property type="entry name" value="SBP_2_dom"/>
</dbReference>
<proteinExistence type="inferred from homology"/>
<evidence type="ECO:0000256" key="3">
    <source>
        <dbReference type="ARBA" id="ARBA00022729"/>
    </source>
</evidence>
<dbReference type="InterPro" id="IPR028082">
    <property type="entry name" value="Peripla_BP_I"/>
</dbReference>
<dbReference type="Pfam" id="PF13407">
    <property type="entry name" value="Peripla_BP_4"/>
    <property type="match status" value="1"/>
</dbReference>
<keyword evidence="3 5" id="KW-0732">Signal</keyword>
<sequence>MKNWMKLFGLFALLLLVVACSTEQPGSSSDDSEGDSGDSGSGDDTTKIGLSISTLNNPFFVSLRDGAEAAAEDAGYEITTADAQNDAATQVSDIEDLLQQDIDVLLVNPADSSAVVSAIESANDSGVPVITVDRTADGGEVVTHIASDNVAGGEMAGEFIAEQLSEEGQVVELEGIPGASATRERGEGFHNVVDSMDGIEIVANQSANFDRSEGLTVMENILQSTDSLDAVFAHNDEMALGAVQALEANNMLGDVTVVGFDATDDARAAVSEGRMDATVAQQPELIGQNAIDAAGKVAKDEQVEEFIPVELQLVTE</sequence>
<evidence type="ECO:0000256" key="2">
    <source>
        <dbReference type="ARBA" id="ARBA00007639"/>
    </source>
</evidence>
<dbReference type="EMBL" id="FOOG01000004">
    <property type="protein sequence ID" value="SFF64917.1"/>
    <property type="molecule type" value="Genomic_DNA"/>
</dbReference>
<feature type="chain" id="PRO_5038618285" evidence="5">
    <location>
        <begin position="22"/>
        <end position="316"/>
    </location>
</feature>
<keyword evidence="8" id="KW-1185">Reference proteome</keyword>
<dbReference type="NCBIfam" id="NF007936">
    <property type="entry name" value="PRK10653.1"/>
    <property type="match status" value="1"/>
</dbReference>
<dbReference type="SUPFAM" id="SSF53822">
    <property type="entry name" value="Periplasmic binding protein-like I"/>
    <property type="match status" value="1"/>
</dbReference>
<dbReference type="PROSITE" id="PS51257">
    <property type="entry name" value="PROKAR_LIPOPROTEIN"/>
    <property type="match status" value="1"/>
</dbReference>
<dbReference type="OrthoDB" id="9814427at2"/>
<dbReference type="PANTHER" id="PTHR46847:SF1">
    <property type="entry name" value="D-ALLOSE-BINDING PERIPLASMIC PROTEIN-RELATED"/>
    <property type="match status" value="1"/>
</dbReference>
<evidence type="ECO:0000313" key="7">
    <source>
        <dbReference type="EMBL" id="SFF64917.1"/>
    </source>
</evidence>
<comment type="similarity">
    <text evidence="2">Belongs to the bacterial solute-binding protein 2 family.</text>
</comment>
<evidence type="ECO:0000256" key="4">
    <source>
        <dbReference type="SAM" id="MobiDB-lite"/>
    </source>
</evidence>
<organism evidence="7 8">
    <name type="scientific">Halobacillus alkaliphilus</name>
    <dbReference type="NCBI Taxonomy" id="396056"/>
    <lineage>
        <taxon>Bacteria</taxon>
        <taxon>Bacillati</taxon>
        <taxon>Bacillota</taxon>
        <taxon>Bacilli</taxon>
        <taxon>Bacillales</taxon>
        <taxon>Bacillaceae</taxon>
        <taxon>Halobacillus</taxon>
    </lineage>
</organism>
<feature type="domain" description="Periplasmic binding protein" evidence="6">
    <location>
        <begin position="48"/>
        <end position="301"/>
    </location>
</feature>
<dbReference type="RefSeq" id="WP_089750393.1">
    <property type="nucleotide sequence ID" value="NZ_FOOG01000004.1"/>
</dbReference>
<dbReference type="Proteomes" id="UP000198897">
    <property type="component" value="Unassembled WGS sequence"/>
</dbReference>
<gene>
    <name evidence="7" type="ORF">SAMN05216353_10484</name>
</gene>
<accession>A0A1I2KI15</accession>
<evidence type="ECO:0000313" key="8">
    <source>
        <dbReference type="Proteomes" id="UP000198897"/>
    </source>
</evidence>
<dbReference type="Gene3D" id="3.40.50.2300">
    <property type="match status" value="2"/>
</dbReference>
<dbReference type="PANTHER" id="PTHR46847">
    <property type="entry name" value="D-ALLOSE-BINDING PERIPLASMIC PROTEIN-RELATED"/>
    <property type="match status" value="1"/>
</dbReference>